<comment type="catalytic activity">
    <reaction evidence="1">
        <text>Hydrolysis of alkylated DNA, releasing 3-methyladenine, 3-methylguanine, 7-methylguanine and 7-methyladenine.</text>
        <dbReference type="EC" id="3.2.2.21"/>
    </reaction>
</comment>
<proteinExistence type="predicted"/>
<dbReference type="EC" id="3.2.2.21" evidence="2"/>
<keyword evidence="4" id="KW-0234">DNA repair</keyword>
<gene>
    <name evidence="7" type="ORF">FB458_1113</name>
</gene>
<comment type="caution">
    <text evidence="7">The sequence shown here is derived from an EMBL/GenBank/DDBJ whole genome shotgun (WGS) entry which is preliminary data.</text>
</comment>
<dbReference type="InterPro" id="IPR011257">
    <property type="entry name" value="DNA_glycosylase"/>
</dbReference>
<evidence type="ECO:0000259" key="6">
    <source>
        <dbReference type="SMART" id="SM00478"/>
    </source>
</evidence>
<organism evidence="7 8">
    <name type="scientific">Lapillicoccus jejuensis</name>
    <dbReference type="NCBI Taxonomy" id="402171"/>
    <lineage>
        <taxon>Bacteria</taxon>
        <taxon>Bacillati</taxon>
        <taxon>Actinomycetota</taxon>
        <taxon>Actinomycetes</taxon>
        <taxon>Micrococcales</taxon>
        <taxon>Intrasporangiaceae</taxon>
        <taxon>Lapillicoccus</taxon>
    </lineage>
</organism>
<dbReference type="AlphaFoldDB" id="A0A542DYN0"/>
<feature type="domain" description="HhH-GPD" evidence="6">
    <location>
        <begin position="85"/>
        <end position="237"/>
    </location>
</feature>
<dbReference type="Gene3D" id="1.10.1670.40">
    <property type="match status" value="1"/>
</dbReference>
<dbReference type="EMBL" id="VFMN01000001">
    <property type="protein sequence ID" value="TQJ08034.1"/>
    <property type="molecule type" value="Genomic_DNA"/>
</dbReference>
<protein>
    <recommendedName>
        <fullName evidence="2">DNA-3-methyladenine glycosylase II</fullName>
        <ecNumber evidence="2">3.2.2.21</ecNumber>
    </recommendedName>
</protein>
<dbReference type="CDD" id="cd00056">
    <property type="entry name" value="ENDO3c"/>
    <property type="match status" value="1"/>
</dbReference>
<dbReference type="GO" id="GO:0006285">
    <property type="term" value="P:base-excision repair, AP site formation"/>
    <property type="evidence" value="ECO:0007669"/>
    <property type="project" value="TreeGrafter"/>
</dbReference>
<dbReference type="GO" id="GO:0043916">
    <property type="term" value="F:DNA-7-methylguanine glycosylase activity"/>
    <property type="evidence" value="ECO:0007669"/>
    <property type="project" value="TreeGrafter"/>
</dbReference>
<keyword evidence="3" id="KW-0227">DNA damage</keyword>
<dbReference type="PANTHER" id="PTHR43003:SF5">
    <property type="entry name" value="DNA-3-METHYLADENINE GLYCOSYLASE"/>
    <property type="match status" value="1"/>
</dbReference>
<dbReference type="GO" id="GO:0032131">
    <property type="term" value="F:alkylated DNA binding"/>
    <property type="evidence" value="ECO:0007669"/>
    <property type="project" value="TreeGrafter"/>
</dbReference>
<dbReference type="Gene3D" id="1.10.340.30">
    <property type="entry name" value="Hypothetical protein, domain 2"/>
    <property type="match status" value="1"/>
</dbReference>
<feature type="compositionally biased region" description="Low complexity" evidence="5">
    <location>
        <begin position="18"/>
        <end position="28"/>
    </location>
</feature>
<dbReference type="SUPFAM" id="SSF48150">
    <property type="entry name" value="DNA-glycosylase"/>
    <property type="match status" value="1"/>
</dbReference>
<evidence type="ECO:0000256" key="1">
    <source>
        <dbReference type="ARBA" id="ARBA00000086"/>
    </source>
</evidence>
<dbReference type="GO" id="GO:0005737">
    <property type="term" value="C:cytoplasm"/>
    <property type="evidence" value="ECO:0007669"/>
    <property type="project" value="TreeGrafter"/>
</dbReference>
<evidence type="ECO:0000256" key="5">
    <source>
        <dbReference type="SAM" id="MobiDB-lite"/>
    </source>
</evidence>
<dbReference type="GO" id="GO:0032993">
    <property type="term" value="C:protein-DNA complex"/>
    <property type="evidence" value="ECO:0007669"/>
    <property type="project" value="TreeGrafter"/>
</dbReference>
<evidence type="ECO:0000313" key="8">
    <source>
        <dbReference type="Proteomes" id="UP000317893"/>
    </source>
</evidence>
<dbReference type="Proteomes" id="UP000317893">
    <property type="component" value="Unassembled WGS sequence"/>
</dbReference>
<dbReference type="GO" id="GO:0008725">
    <property type="term" value="F:DNA-3-methyladenine glycosylase activity"/>
    <property type="evidence" value="ECO:0007669"/>
    <property type="project" value="TreeGrafter"/>
</dbReference>
<dbReference type="Pfam" id="PF00730">
    <property type="entry name" value="HhH-GPD"/>
    <property type="match status" value="1"/>
</dbReference>
<evidence type="ECO:0000256" key="3">
    <source>
        <dbReference type="ARBA" id="ARBA00022763"/>
    </source>
</evidence>
<accession>A0A542DYN0</accession>
<keyword evidence="8" id="KW-1185">Reference proteome</keyword>
<dbReference type="InterPro" id="IPR003265">
    <property type="entry name" value="HhH-GPD_domain"/>
</dbReference>
<dbReference type="SMART" id="SM00478">
    <property type="entry name" value="ENDO3c"/>
    <property type="match status" value="1"/>
</dbReference>
<evidence type="ECO:0000256" key="2">
    <source>
        <dbReference type="ARBA" id="ARBA00012000"/>
    </source>
</evidence>
<sequence length="258" mass="27899">MVGPTLTPCTDSRKGPLGRPRTGRPAGTPGAGASYGHGVRQEDFEAALAGLTATDEHLAALVATYGVPQVWTRPPGFPALVLLVLEQQVSLASGAATYRKVRARIGTMRPEPLLATTSEQLREDGVSRQKDRYLRALADAVATGALDLDALAHLDDDAVRERLVALPGIGRWTADTYLLASLARPDVWPVGDRALQVAVAEALDLPQVPDQRELDEIGERWRPQRASAARMLWHGYLERRGRVETPVDLLLEGPDSPL</sequence>
<reference evidence="7 8" key="1">
    <citation type="submission" date="2019-06" db="EMBL/GenBank/DDBJ databases">
        <title>Sequencing the genomes of 1000 actinobacteria strains.</title>
        <authorList>
            <person name="Klenk H.-P."/>
        </authorList>
    </citation>
    <scope>NUCLEOTIDE SEQUENCE [LARGE SCALE GENOMIC DNA]</scope>
    <source>
        <strain evidence="7 8">DSM 18607</strain>
    </source>
</reference>
<feature type="region of interest" description="Disordered" evidence="5">
    <location>
        <begin position="1"/>
        <end position="37"/>
    </location>
</feature>
<name>A0A542DYN0_9MICO</name>
<dbReference type="GO" id="GO:0006307">
    <property type="term" value="P:DNA alkylation repair"/>
    <property type="evidence" value="ECO:0007669"/>
    <property type="project" value="TreeGrafter"/>
</dbReference>
<evidence type="ECO:0000256" key="4">
    <source>
        <dbReference type="ARBA" id="ARBA00023204"/>
    </source>
</evidence>
<dbReference type="InterPro" id="IPR051912">
    <property type="entry name" value="Alkylbase_DNA_Glycosylase/TA"/>
</dbReference>
<dbReference type="PANTHER" id="PTHR43003">
    <property type="entry name" value="DNA-3-METHYLADENINE GLYCOSYLASE"/>
    <property type="match status" value="1"/>
</dbReference>
<evidence type="ECO:0000313" key="7">
    <source>
        <dbReference type="EMBL" id="TQJ08034.1"/>
    </source>
</evidence>